<keyword evidence="9" id="KW-0288">FMN</keyword>
<dbReference type="Pfam" id="PF04898">
    <property type="entry name" value="Glu_syn_central"/>
    <property type="match status" value="2"/>
</dbReference>
<dbReference type="SUPFAM" id="SSF69336">
    <property type="entry name" value="Alpha subunit of glutamate synthase, C-terminal domain"/>
    <property type="match status" value="1"/>
</dbReference>
<dbReference type="CDD" id="cd00713">
    <property type="entry name" value="GltS"/>
    <property type="match status" value="1"/>
</dbReference>
<keyword evidence="15" id="KW-0411">Iron-sulfur</keyword>
<accession>A0AAD7XRM9</accession>
<dbReference type="GO" id="GO:0016040">
    <property type="term" value="F:glutamate synthase (NADH) activity"/>
    <property type="evidence" value="ECO:0007669"/>
    <property type="project" value="TreeGrafter"/>
</dbReference>
<dbReference type="InterPro" id="IPR002932">
    <property type="entry name" value="Glu_synthdom"/>
</dbReference>
<dbReference type="CDD" id="cd02808">
    <property type="entry name" value="GltS_FMN"/>
    <property type="match status" value="1"/>
</dbReference>
<dbReference type="Pfam" id="PF01493">
    <property type="entry name" value="GXGXG"/>
    <property type="match status" value="1"/>
</dbReference>
<evidence type="ECO:0000256" key="10">
    <source>
        <dbReference type="ARBA" id="ARBA00022723"/>
    </source>
</evidence>
<dbReference type="InterPro" id="IPR006982">
    <property type="entry name" value="Glu_synth_centr_N"/>
</dbReference>
<dbReference type="FunFam" id="2.160.20.60:FF:000001">
    <property type="entry name" value="Glutamate synthase, large subunit"/>
    <property type="match status" value="1"/>
</dbReference>
<evidence type="ECO:0000256" key="3">
    <source>
        <dbReference type="ARBA" id="ARBA00001974"/>
    </source>
</evidence>
<comment type="cofactor">
    <cofactor evidence="3">
        <name>FAD</name>
        <dbReference type="ChEBI" id="CHEBI:57692"/>
    </cofactor>
</comment>
<dbReference type="SUPFAM" id="SSF51395">
    <property type="entry name" value="FMN-linked oxidoreductases"/>
    <property type="match status" value="1"/>
</dbReference>
<dbReference type="Gene3D" id="3.20.20.70">
    <property type="entry name" value="Aldolase class I"/>
    <property type="match status" value="3"/>
</dbReference>
<evidence type="ECO:0000256" key="19">
    <source>
        <dbReference type="ARBA" id="ARBA00039085"/>
    </source>
</evidence>
<name>A0AAD7XRM9_9STRA</name>
<dbReference type="GO" id="GO:0051538">
    <property type="term" value="F:3 iron, 4 sulfur cluster binding"/>
    <property type="evidence" value="ECO:0007669"/>
    <property type="project" value="UniProtKB-KW"/>
</dbReference>
<dbReference type="CDD" id="cd00982">
    <property type="entry name" value="gltB_C"/>
    <property type="match status" value="1"/>
</dbReference>
<evidence type="ECO:0000259" key="20">
    <source>
        <dbReference type="PROSITE" id="PS51278"/>
    </source>
</evidence>
<comment type="cofactor">
    <cofactor evidence="2">
        <name>[3Fe-4S] cluster</name>
        <dbReference type="ChEBI" id="CHEBI:21137"/>
    </cofactor>
</comment>
<organism evidence="21 22">
    <name type="scientific">Chrysophaeum taylorii</name>
    <dbReference type="NCBI Taxonomy" id="2483200"/>
    <lineage>
        <taxon>Eukaryota</taxon>
        <taxon>Sar</taxon>
        <taxon>Stramenopiles</taxon>
        <taxon>Ochrophyta</taxon>
        <taxon>Pelagophyceae</taxon>
        <taxon>Pelagomonadales</taxon>
        <taxon>Pelagomonadaceae</taxon>
        <taxon>Chrysophaeum</taxon>
    </lineage>
</organism>
<comment type="cofactor">
    <cofactor evidence="1">
        <name>FMN</name>
        <dbReference type="ChEBI" id="CHEBI:58210"/>
    </cofactor>
</comment>
<dbReference type="GO" id="GO:0046872">
    <property type="term" value="F:metal ion binding"/>
    <property type="evidence" value="ECO:0007669"/>
    <property type="project" value="UniProtKB-KW"/>
</dbReference>
<evidence type="ECO:0000256" key="7">
    <source>
        <dbReference type="ARBA" id="ARBA00022605"/>
    </source>
</evidence>
<keyword evidence="10" id="KW-0479">Metal-binding</keyword>
<feature type="domain" description="Glutamine amidotransferase type-2" evidence="20">
    <location>
        <begin position="44"/>
        <end position="451"/>
    </location>
</feature>
<evidence type="ECO:0000256" key="14">
    <source>
        <dbReference type="ARBA" id="ARBA00023004"/>
    </source>
</evidence>
<dbReference type="InterPro" id="IPR013785">
    <property type="entry name" value="Aldolase_TIM"/>
</dbReference>
<dbReference type="Pfam" id="PF00310">
    <property type="entry name" value="GATase_2"/>
    <property type="match status" value="1"/>
</dbReference>
<dbReference type="GO" id="GO:0006537">
    <property type="term" value="P:glutamate biosynthetic process"/>
    <property type="evidence" value="ECO:0007669"/>
    <property type="project" value="UniProtKB-KW"/>
</dbReference>
<keyword evidence="12" id="KW-0315">Glutamine amidotransferase</keyword>
<evidence type="ECO:0000256" key="6">
    <source>
        <dbReference type="ARBA" id="ARBA00009716"/>
    </source>
</evidence>
<evidence type="ECO:0000256" key="5">
    <source>
        <dbReference type="ARBA" id="ARBA00004909"/>
    </source>
</evidence>
<evidence type="ECO:0000256" key="1">
    <source>
        <dbReference type="ARBA" id="ARBA00001917"/>
    </source>
</evidence>
<evidence type="ECO:0000256" key="15">
    <source>
        <dbReference type="ARBA" id="ARBA00023014"/>
    </source>
</evidence>
<dbReference type="Gene3D" id="3.60.20.10">
    <property type="entry name" value="Glutamine Phosphoribosylpyrophosphate, subunit 1, domain 1"/>
    <property type="match status" value="1"/>
</dbReference>
<dbReference type="Pfam" id="PF01645">
    <property type="entry name" value="Glu_synthase"/>
    <property type="match status" value="1"/>
</dbReference>
<keyword evidence="8" id="KW-0285">Flavoprotein</keyword>
<evidence type="ECO:0000256" key="9">
    <source>
        <dbReference type="ARBA" id="ARBA00022643"/>
    </source>
</evidence>
<keyword evidence="11" id="KW-0274">FAD</keyword>
<dbReference type="Gene3D" id="2.160.20.60">
    <property type="entry name" value="Glutamate synthase, alpha subunit, C-terminal domain"/>
    <property type="match status" value="1"/>
</dbReference>
<comment type="similarity">
    <text evidence="6">Belongs to the glutamate synthase family.</text>
</comment>
<evidence type="ECO:0000256" key="4">
    <source>
        <dbReference type="ARBA" id="ARBA00004802"/>
    </source>
</evidence>
<evidence type="ECO:0000256" key="12">
    <source>
        <dbReference type="ARBA" id="ARBA00022962"/>
    </source>
</evidence>
<comment type="pathway">
    <text evidence="4">Energy metabolism; nitrogen metabolism.</text>
</comment>
<dbReference type="Proteomes" id="UP001230188">
    <property type="component" value="Unassembled WGS sequence"/>
</dbReference>
<evidence type="ECO:0000256" key="8">
    <source>
        <dbReference type="ARBA" id="ARBA00022630"/>
    </source>
</evidence>
<evidence type="ECO:0000256" key="11">
    <source>
        <dbReference type="ARBA" id="ARBA00022827"/>
    </source>
</evidence>
<dbReference type="InterPro" id="IPR017932">
    <property type="entry name" value="GATase_2_dom"/>
</dbReference>
<keyword evidence="16" id="KW-0314">Glutamate biosynthesis</keyword>
<keyword evidence="7" id="KW-0028">Amino-acid biosynthesis</keyword>
<reference evidence="21" key="1">
    <citation type="submission" date="2023-01" db="EMBL/GenBank/DDBJ databases">
        <title>Metagenome sequencing of chrysophaentin producing Chrysophaeum taylorii.</title>
        <authorList>
            <person name="Davison J."/>
            <person name="Bewley C."/>
        </authorList>
    </citation>
    <scope>NUCLEOTIDE SEQUENCE</scope>
    <source>
        <strain evidence="21">NIES-1699</strain>
    </source>
</reference>
<dbReference type="EMBL" id="JAQMWT010000028">
    <property type="protein sequence ID" value="KAJ8613526.1"/>
    <property type="molecule type" value="Genomic_DNA"/>
</dbReference>
<dbReference type="InterPro" id="IPR036485">
    <property type="entry name" value="Glu_synth_asu_C_sf"/>
</dbReference>
<dbReference type="InterPro" id="IPR029055">
    <property type="entry name" value="Ntn_hydrolases_N"/>
</dbReference>
<evidence type="ECO:0000313" key="22">
    <source>
        <dbReference type="Proteomes" id="UP001230188"/>
    </source>
</evidence>
<evidence type="ECO:0000256" key="18">
    <source>
        <dbReference type="ARBA" id="ARBA00037928"/>
    </source>
</evidence>
<evidence type="ECO:0000256" key="13">
    <source>
        <dbReference type="ARBA" id="ARBA00023002"/>
    </source>
</evidence>
<keyword evidence="22" id="KW-1185">Reference proteome</keyword>
<keyword evidence="17" id="KW-0003">3Fe-4S</keyword>
<protein>
    <recommendedName>
        <fullName evidence="19">glutamate synthase (ferredoxin)</fullName>
        <ecNumber evidence="19">1.4.7.1</ecNumber>
    </recommendedName>
</protein>
<evidence type="ECO:0000256" key="17">
    <source>
        <dbReference type="ARBA" id="ARBA00023291"/>
    </source>
</evidence>
<dbReference type="PROSITE" id="PS51278">
    <property type="entry name" value="GATASE_TYPE_2"/>
    <property type="match status" value="1"/>
</dbReference>
<proteinExistence type="inferred from homology"/>
<comment type="caution">
    <text evidence="21">The sequence shown here is derived from an EMBL/GenBank/DDBJ whole genome shotgun (WGS) entry which is preliminary data.</text>
</comment>
<evidence type="ECO:0000256" key="2">
    <source>
        <dbReference type="ARBA" id="ARBA00001927"/>
    </source>
</evidence>
<dbReference type="SUPFAM" id="SSF56235">
    <property type="entry name" value="N-terminal nucleophile aminohydrolases (Ntn hydrolases)"/>
    <property type="match status" value="1"/>
</dbReference>
<dbReference type="InterPro" id="IPR050711">
    <property type="entry name" value="ET-N_metabolism_enzyme"/>
</dbReference>
<comment type="pathway">
    <text evidence="5">Nitrogen metabolism.</text>
</comment>
<dbReference type="EC" id="1.4.7.1" evidence="19"/>
<dbReference type="GO" id="GO:0016041">
    <property type="term" value="F:glutamate synthase (ferredoxin) activity"/>
    <property type="evidence" value="ECO:0007669"/>
    <property type="project" value="UniProtKB-EC"/>
</dbReference>
<dbReference type="FunFam" id="3.60.20.10:FF:000043">
    <property type="entry name" value="Glutamate synthase 1 [NADH] chloroplastic"/>
    <property type="match status" value="1"/>
</dbReference>
<dbReference type="GO" id="GO:0019676">
    <property type="term" value="P:ammonia assimilation cycle"/>
    <property type="evidence" value="ECO:0007669"/>
    <property type="project" value="TreeGrafter"/>
</dbReference>
<keyword evidence="13" id="KW-0560">Oxidoreductase</keyword>
<gene>
    <name evidence="21" type="ORF">CTAYLR_002224</name>
</gene>
<dbReference type="PANTHER" id="PTHR11938:SF133">
    <property type="entry name" value="GLUTAMATE SYNTHASE (NADH)"/>
    <property type="match status" value="1"/>
</dbReference>
<evidence type="ECO:0000313" key="21">
    <source>
        <dbReference type="EMBL" id="KAJ8613526.1"/>
    </source>
</evidence>
<dbReference type="PANTHER" id="PTHR11938">
    <property type="entry name" value="FAD NADPH DEHYDROGENASE/OXIDOREDUCTASE"/>
    <property type="match status" value="1"/>
</dbReference>
<dbReference type="InterPro" id="IPR002489">
    <property type="entry name" value="Glu_synth_asu_C"/>
</dbReference>
<evidence type="ECO:0000256" key="16">
    <source>
        <dbReference type="ARBA" id="ARBA00023164"/>
    </source>
</evidence>
<keyword evidence="14" id="KW-0408">Iron</keyword>
<sequence>MLVRRAAGQLRRRDVVGHARALGTWTTPKKPVGLYDPAQERDSCGVGLVAKLNKEPSRQIVLDCNEMLVRMSHRGGCGCDPASGDGAGMLVGMPDSFMRSSVKETLGVELPPLGQYAVGMSFLPQDETLASEWRTSLERIAKRRGLEVLGWRVVPTDNSDIGEAPRATEPISEQLFLQRPPTWDDKTFERELYRVQRTAELEAEAAKVERGLDDTQVLYLSSLSPYSVTYKGQLTPEQVMDYFTGDLKSDDFKTHVALVHSRFSTNTFPSWSRAQPLRLMCHNGEINTLRGNKNWMRARSPLLQSKYYGYETSMLLPVTSDEMSDSGNFDGVMQLLTQASNRSLPEAAMMMVPEAWQDNDMLTPTKKAFYEYNSCLMEPWDGPALIAFTDANKYCGATLDRNGLRPARYYVTHDGRVLVSSEVGVLPRVDNSEIAQRSRLEPGKMFLIDFEEGRIVPDNEIKEKVASVLPYQKYLDERRVFLSDWRGDKEAALKFPRGDGNDGGDPTVTTRRLIMHGYTTETMETLLAPMAIGAKEGLGSMGNDAALAVLSHEPRPPFDYFKQLFAQVTNPPIDPIREELVMSLVCPVGPEANLLDPAEANCSRLVVDHPVLSPEDLEKLLSPGRGLPSRTADGRAWRTATLDATFTVTPETSMLSKRGGGAETASSNVHSNTVVRALEDHHHHYGDAHPSALETALRELCEHASAAVSGSLLLEPGSTRHHQHQHLGGGCAVYSSDGQDGASILVLSDALAGPDGGRVPVPSLLAVGAVHQHLLRTGQRGKTALFVDCGDAREVHDIALLLGFGADGVCPRVAYEALAKLRADGLVAARMRNMVQSPDEVPDDAALARAYRKAVAKGLLKVMSKMGISTLQSYKGAQIFEAVGLHPDVVDLCFTGTPSRIGGASFDAFQADAEYLHAAAWQGYAVSGAPGLALDSGTPRLPNPGQFHYRNGGEAHLNTPNGMVQLQESARRNSREAFVKYSEEVNLANSACTLRGLLRWRPEALARGARSGVKLDDVEPASSIVKRFVTGAMSLGSISQEAHEALAVAMNHLGGRSNTGEGGEDPIRFDDNRRSSIKQVASGRFGVTSHYLANSDQVQIKMAQGAKPGEGGELPGYKVSDYIASCRGTTPGVGLISPPPHHDIYSIEDLAQLIYDLKCANPEGDVSVKLVSEVGVGVVAAGVAKAKADHIVVSGGDGGTGAAAWTGIKCAGLPWELGVAETQQTLVLNGLRDRVRLQTDGQLKTARDVAIAAALGAEEYAFSTGPLIALGCIMMRKCHLNTCPVGIATQDPELRAKFEGQPEHVINFFWLLAEELRTTLASLGMKTMDELVGIGVGAAGEVLEVDPAALRKNGRPDKTRGLDLAPLLQPARELNPTEPMIKTRVQDHELEKKADNRLIEAATPLIESYVGDPSKPVEPLDLSLTLTNVDRTFGTMLSSLISKKCGKPGLPDDSITINLNSSTGQSLGFTLAPGVTISVKGDANDGCGKGLSGGRVIVRPADSQLADPAFVSSDNVIVGNVACYGATAGQAFFRGKAGERFCVRNSGALAVAEGLGDHGCEYMTGGRVVVLGDTGRNFAAGMSGGIAYVYDPMGVFPDKCNMGMVGLGKVEAPEEQELLKSYIEQHKDATNSDRAALILGDWQASLDKFVRVMPSDYDRVLKEQAAKANDEDDVAMAA</sequence>
<comment type="pathway">
    <text evidence="18">Amino-acid biosynthesis; L-glutamate biosynthesis via GLT pathway; L-glutamate from 2-oxoglutarate and L-glutamine (ferredoxin route): step 1/1.</text>
</comment>